<evidence type="ECO:0000313" key="2">
    <source>
        <dbReference type="EMBL" id="PKI48577.1"/>
    </source>
</evidence>
<feature type="compositionally biased region" description="Polar residues" evidence="1">
    <location>
        <begin position="19"/>
        <end position="33"/>
    </location>
</feature>
<organism evidence="2 3">
    <name type="scientific">Punica granatum</name>
    <name type="common">Pomegranate</name>
    <dbReference type="NCBI Taxonomy" id="22663"/>
    <lineage>
        <taxon>Eukaryota</taxon>
        <taxon>Viridiplantae</taxon>
        <taxon>Streptophyta</taxon>
        <taxon>Embryophyta</taxon>
        <taxon>Tracheophyta</taxon>
        <taxon>Spermatophyta</taxon>
        <taxon>Magnoliopsida</taxon>
        <taxon>eudicotyledons</taxon>
        <taxon>Gunneridae</taxon>
        <taxon>Pentapetalae</taxon>
        <taxon>rosids</taxon>
        <taxon>malvids</taxon>
        <taxon>Myrtales</taxon>
        <taxon>Lythraceae</taxon>
        <taxon>Punica</taxon>
    </lineage>
</organism>
<reference evidence="2 3" key="1">
    <citation type="submission" date="2017-11" db="EMBL/GenBank/DDBJ databases">
        <title>De-novo sequencing of pomegranate (Punica granatum L.) genome.</title>
        <authorList>
            <person name="Akparov Z."/>
            <person name="Amiraslanov A."/>
            <person name="Hajiyeva S."/>
            <person name="Abbasov M."/>
            <person name="Kaur K."/>
            <person name="Hamwieh A."/>
            <person name="Solovyev V."/>
            <person name="Salamov A."/>
            <person name="Braich B."/>
            <person name="Kosarev P."/>
            <person name="Mahmoud A."/>
            <person name="Hajiyev E."/>
            <person name="Babayeva S."/>
            <person name="Izzatullayeva V."/>
            <person name="Mammadov A."/>
            <person name="Mammadov A."/>
            <person name="Sharifova S."/>
            <person name="Ojaghi J."/>
            <person name="Eynullazada K."/>
            <person name="Bayramov B."/>
            <person name="Abdulazimova A."/>
            <person name="Shahmuradov I."/>
        </authorList>
    </citation>
    <scope>NUCLEOTIDE SEQUENCE [LARGE SCALE GENOMIC DNA]</scope>
    <source>
        <strain evidence="3">cv. AG2017</strain>
        <tissue evidence="2">Leaf</tissue>
    </source>
</reference>
<dbReference type="AlphaFoldDB" id="A0A2I0IX52"/>
<feature type="region of interest" description="Disordered" evidence="1">
    <location>
        <begin position="267"/>
        <end position="304"/>
    </location>
</feature>
<dbReference type="Proteomes" id="UP000233551">
    <property type="component" value="Unassembled WGS sequence"/>
</dbReference>
<proteinExistence type="predicted"/>
<accession>A0A2I0IX52</accession>
<name>A0A2I0IX52_PUNGR</name>
<keyword evidence="3" id="KW-1185">Reference proteome</keyword>
<evidence type="ECO:0000256" key="1">
    <source>
        <dbReference type="SAM" id="MobiDB-lite"/>
    </source>
</evidence>
<evidence type="ECO:0000313" key="3">
    <source>
        <dbReference type="Proteomes" id="UP000233551"/>
    </source>
</evidence>
<feature type="compositionally biased region" description="Polar residues" evidence="1">
    <location>
        <begin position="267"/>
        <end position="286"/>
    </location>
</feature>
<feature type="region of interest" description="Disordered" evidence="1">
    <location>
        <begin position="13"/>
        <end position="39"/>
    </location>
</feature>
<sequence length="304" mass="34214">MRVTNVAALWYPDEKSPKPTRSQVLQATGTTTDSDSRSVGVCRRPTLKLESHITRLGHPQQTGNRPNSETSLRQINALTAAYLMLLSNKFSIVQQMAIDANHRVPTAKHPRYLLLSGLRVHIYCFLDFASTFTAFGTSRPHLLLSGLRIHIYRFSDFASTFTTFRTSRPHLRLSENRPSIYCFQRASAQHLLLSRGFGLAFTAFHGSVRLHSFSRTSKTKEQAAMGRDTKVVAETKWGVSHDLWLHPLIEHATKEGQAVSTLFWPAGSQQRTPDQSSGHYSQSDHQGQARRHGRMGYRREAGAT</sequence>
<gene>
    <name evidence="2" type="ORF">CRG98_030996</name>
</gene>
<dbReference type="EMBL" id="PGOL01002369">
    <property type="protein sequence ID" value="PKI48577.1"/>
    <property type="molecule type" value="Genomic_DNA"/>
</dbReference>
<protein>
    <submittedName>
        <fullName evidence="2">Uncharacterized protein</fullName>
    </submittedName>
</protein>
<comment type="caution">
    <text evidence="2">The sequence shown here is derived from an EMBL/GenBank/DDBJ whole genome shotgun (WGS) entry which is preliminary data.</text>
</comment>